<reference evidence="2" key="1">
    <citation type="journal article" date="2022" name="bioRxiv">
        <title>Sequencing and chromosome-scale assembly of the giantPleurodeles waltlgenome.</title>
        <authorList>
            <person name="Brown T."/>
            <person name="Elewa A."/>
            <person name="Iarovenko S."/>
            <person name="Subramanian E."/>
            <person name="Araus A.J."/>
            <person name="Petzold A."/>
            <person name="Susuki M."/>
            <person name="Suzuki K.-i.T."/>
            <person name="Hayashi T."/>
            <person name="Toyoda A."/>
            <person name="Oliveira C."/>
            <person name="Osipova E."/>
            <person name="Leigh N.D."/>
            <person name="Simon A."/>
            <person name="Yun M.H."/>
        </authorList>
    </citation>
    <scope>NUCLEOTIDE SEQUENCE</scope>
    <source>
        <strain evidence="2">20211129_DDA</strain>
        <tissue evidence="2">Liver</tissue>
    </source>
</reference>
<evidence type="ECO:0000256" key="1">
    <source>
        <dbReference type="SAM" id="MobiDB-lite"/>
    </source>
</evidence>
<gene>
    <name evidence="2" type="ORF">NDU88_006752</name>
</gene>
<organism evidence="2 3">
    <name type="scientific">Pleurodeles waltl</name>
    <name type="common">Iberian ribbed newt</name>
    <dbReference type="NCBI Taxonomy" id="8319"/>
    <lineage>
        <taxon>Eukaryota</taxon>
        <taxon>Metazoa</taxon>
        <taxon>Chordata</taxon>
        <taxon>Craniata</taxon>
        <taxon>Vertebrata</taxon>
        <taxon>Euteleostomi</taxon>
        <taxon>Amphibia</taxon>
        <taxon>Batrachia</taxon>
        <taxon>Caudata</taxon>
        <taxon>Salamandroidea</taxon>
        <taxon>Salamandridae</taxon>
        <taxon>Pleurodelinae</taxon>
        <taxon>Pleurodeles</taxon>
    </lineage>
</organism>
<dbReference type="Proteomes" id="UP001066276">
    <property type="component" value="Chromosome 8"/>
</dbReference>
<sequence>MIEERAANNHQCPTNLLNILIKYAWKERDALLTEIEKVTPMLKEKCMTYQFGKELTKIENKLDKVEEELKAKRHREFVRDELDYEGGQILKFGNKYDVIRKEQLNIDLQGIDRHELEKGLAESIKQGMVQKTKFDKPSEESDSERGASVHSDAAGVRTQHFLRNRSDGQGEASNTTRKGGKSQRSKRKKYLQKRRKKR</sequence>
<feature type="region of interest" description="Disordered" evidence="1">
    <location>
        <begin position="128"/>
        <end position="198"/>
    </location>
</feature>
<protein>
    <submittedName>
        <fullName evidence="2">Uncharacterized protein</fullName>
    </submittedName>
</protein>
<evidence type="ECO:0000313" key="2">
    <source>
        <dbReference type="EMBL" id="KAJ1118561.1"/>
    </source>
</evidence>
<dbReference type="AlphaFoldDB" id="A0AAV7NRN1"/>
<name>A0AAV7NRN1_PLEWA</name>
<evidence type="ECO:0000313" key="3">
    <source>
        <dbReference type="Proteomes" id="UP001066276"/>
    </source>
</evidence>
<feature type="compositionally biased region" description="Basic and acidic residues" evidence="1">
    <location>
        <begin position="132"/>
        <end position="147"/>
    </location>
</feature>
<proteinExistence type="predicted"/>
<feature type="compositionally biased region" description="Basic residues" evidence="1">
    <location>
        <begin position="178"/>
        <end position="198"/>
    </location>
</feature>
<comment type="caution">
    <text evidence="2">The sequence shown here is derived from an EMBL/GenBank/DDBJ whole genome shotgun (WGS) entry which is preliminary data.</text>
</comment>
<keyword evidence="3" id="KW-1185">Reference proteome</keyword>
<dbReference type="EMBL" id="JANPWB010000012">
    <property type="protein sequence ID" value="KAJ1118561.1"/>
    <property type="molecule type" value="Genomic_DNA"/>
</dbReference>
<accession>A0AAV7NRN1</accession>